<protein>
    <submittedName>
        <fullName evidence="1">Uncharacterized protein</fullName>
    </submittedName>
</protein>
<keyword evidence="2" id="KW-1185">Reference proteome</keyword>
<dbReference type="EMBL" id="NMUH01000001">
    <property type="protein sequence ID" value="MQL67789.1"/>
    <property type="molecule type" value="Genomic_DNA"/>
</dbReference>
<dbReference type="Proteomes" id="UP000652761">
    <property type="component" value="Unassembled WGS sequence"/>
</dbReference>
<organism evidence="1 2">
    <name type="scientific">Colocasia esculenta</name>
    <name type="common">Wild taro</name>
    <name type="synonym">Arum esculentum</name>
    <dbReference type="NCBI Taxonomy" id="4460"/>
    <lineage>
        <taxon>Eukaryota</taxon>
        <taxon>Viridiplantae</taxon>
        <taxon>Streptophyta</taxon>
        <taxon>Embryophyta</taxon>
        <taxon>Tracheophyta</taxon>
        <taxon>Spermatophyta</taxon>
        <taxon>Magnoliopsida</taxon>
        <taxon>Liliopsida</taxon>
        <taxon>Araceae</taxon>
        <taxon>Aroideae</taxon>
        <taxon>Colocasieae</taxon>
        <taxon>Colocasia</taxon>
    </lineage>
</organism>
<gene>
    <name evidence="1" type="ORF">Taro_000083</name>
</gene>
<sequence length="120" mass="13406">MLRLPWLPLQLGAPGFEVSQARGCAQDQQAVRESRRLPNRLLVPGCTIAEQGLCHQQQCNFLSLYTSRYAPGFVVQTCVNDIPCEASARSRKAESCQARYQSALCVDRRLTATLLLPRSR</sequence>
<name>A0A843TGG8_COLES</name>
<feature type="non-terminal residue" evidence="1">
    <location>
        <position position="1"/>
    </location>
</feature>
<evidence type="ECO:0000313" key="1">
    <source>
        <dbReference type="EMBL" id="MQL67789.1"/>
    </source>
</evidence>
<proteinExistence type="predicted"/>
<reference evidence="1" key="1">
    <citation type="submission" date="2017-07" db="EMBL/GenBank/DDBJ databases">
        <title>Taro Niue Genome Assembly and Annotation.</title>
        <authorList>
            <person name="Atibalentja N."/>
            <person name="Keating K."/>
            <person name="Fields C.J."/>
        </authorList>
    </citation>
    <scope>NUCLEOTIDE SEQUENCE</scope>
    <source>
        <strain evidence="1">Niue_2</strain>
        <tissue evidence="1">Leaf</tissue>
    </source>
</reference>
<comment type="caution">
    <text evidence="1">The sequence shown here is derived from an EMBL/GenBank/DDBJ whole genome shotgun (WGS) entry which is preliminary data.</text>
</comment>
<evidence type="ECO:0000313" key="2">
    <source>
        <dbReference type="Proteomes" id="UP000652761"/>
    </source>
</evidence>
<dbReference type="AlphaFoldDB" id="A0A843TGG8"/>
<accession>A0A843TGG8</accession>